<dbReference type="FunFam" id="1.10.1900.10:FF:000004">
    <property type="entry name" value="Polyadenylate-binding protein"/>
    <property type="match status" value="1"/>
</dbReference>
<keyword evidence="2 3" id="KW-0694">RNA-binding</keyword>
<evidence type="ECO:0000256" key="2">
    <source>
        <dbReference type="ARBA" id="ARBA00022884"/>
    </source>
</evidence>
<feature type="domain" description="PABC" evidence="6">
    <location>
        <begin position="200"/>
        <end position="277"/>
    </location>
</feature>
<dbReference type="SUPFAM" id="SSF63570">
    <property type="entry name" value="PABC (PABP) domain"/>
    <property type="match status" value="1"/>
</dbReference>
<dbReference type="InterPro" id="IPR035979">
    <property type="entry name" value="RBD_domain_sf"/>
</dbReference>
<evidence type="ECO:0000313" key="8">
    <source>
        <dbReference type="Proteomes" id="UP000673691"/>
    </source>
</evidence>
<dbReference type="InterPro" id="IPR012677">
    <property type="entry name" value="Nucleotide-bd_a/b_plait_sf"/>
</dbReference>
<accession>A0A8H8DK74</accession>
<comment type="caution">
    <text evidence="7">The sequence shown here is derived from an EMBL/GenBank/DDBJ whole genome shotgun (WGS) entry which is preliminary data.</text>
</comment>
<name>A0A8H8DK74_9FUNG</name>
<gene>
    <name evidence="7" type="ORF">BJ554DRAFT_7083</name>
</gene>
<dbReference type="PANTHER" id="PTHR48027">
    <property type="entry name" value="HETEROGENEOUS NUCLEAR RIBONUCLEOPROTEIN 87F-RELATED"/>
    <property type="match status" value="1"/>
</dbReference>
<dbReference type="Gene3D" id="3.30.70.330">
    <property type="match status" value="1"/>
</dbReference>
<dbReference type="PROSITE" id="PS51309">
    <property type="entry name" value="PABC"/>
    <property type="match status" value="1"/>
</dbReference>
<reference evidence="7 8" key="1">
    <citation type="journal article" name="Sci. Rep.">
        <title>Genome-scale phylogenetic analyses confirm Olpidium as the closest living zoosporic fungus to the non-flagellated, terrestrial fungi.</title>
        <authorList>
            <person name="Chang Y."/>
            <person name="Rochon D."/>
            <person name="Sekimoto S."/>
            <person name="Wang Y."/>
            <person name="Chovatia M."/>
            <person name="Sandor L."/>
            <person name="Salamov A."/>
            <person name="Grigoriev I.V."/>
            <person name="Stajich J.E."/>
            <person name="Spatafora J.W."/>
        </authorList>
    </citation>
    <scope>NUCLEOTIDE SEQUENCE [LARGE SCALE GENOMIC DNA]</scope>
    <source>
        <strain evidence="7">S191</strain>
    </source>
</reference>
<dbReference type="AlphaFoldDB" id="A0A8H8DK74"/>
<dbReference type="InterPro" id="IPR002004">
    <property type="entry name" value="PABP_HYD_C"/>
</dbReference>
<feature type="region of interest" description="Disordered" evidence="4">
    <location>
        <begin position="58"/>
        <end position="196"/>
    </location>
</feature>
<feature type="compositionally biased region" description="Low complexity" evidence="4">
    <location>
        <begin position="144"/>
        <end position="165"/>
    </location>
</feature>
<dbReference type="GO" id="GO:0005737">
    <property type="term" value="C:cytoplasm"/>
    <property type="evidence" value="ECO:0007669"/>
    <property type="project" value="UniProtKB-ARBA"/>
</dbReference>
<dbReference type="GO" id="GO:0003723">
    <property type="term" value="F:RNA binding"/>
    <property type="evidence" value="ECO:0007669"/>
    <property type="project" value="UniProtKB-UniRule"/>
</dbReference>
<evidence type="ECO:0000259" key="5">
    <source>
        <dbReference type="PROSITE" id="PS50102"/>
    </source>
</evidence>
<dbReference type="InterPro" id="IPR036053">
    <property type="entry name" value="PABP-dom"/>
</dbReference>
<feature type="compositionally biased region" description="Pro residues" evidence="4">
    <location>
        <begin position="103"/>
        <end position="126"/>
    </location>
</feature>
<sequence>MITSAKVMRDDKGNSKGFGFVCFSSPDEATKAVTEMQGRMIGNKPIYVSLAQRKDVRRNQLEQQAAQRQARLQQPGFSQPSRGFIPNQPGMQPARPRWGAGGPQPPMASMPAPNPQGYPGAPPPPHIGYASGPNASGPRPPRPQRQGNRGGSQQRGQQRSGNRNQRAGDNQGAAGGRPSSPAPEASGGVTVGPPVGADGVPTLTAAALAAAAPEVQKQMLGEALYPLVAARRGEIAGKITGMLLEMDNSELLHLVESPEALDGKVTEAVAVLENHGAE</sequence>
<organism evidence="7 8">
    <name type="scientific">Olpidium bornovanus</name>
    <dbReference type="NCBI Taxonomy" id="278681"/>
    <lineage>
        <taxon>Eukaryota</taxon>
        <taxon>Fungi</taxon>
        <taxon>Fungi incertae sedis</taxon>
        <taxon>Olpidiomycota</taxon>
        <taxon>Olpidiomycotina</taxon>
        <taxon>Olpidiomycetes</taxon>
        <taxon>Olpidiales</taxon>
        <taxon>Olpidiaceae</taxon>
        <taxon>Olpidium</taxon>
    </lineage>
</organism>
<evidence type="ECO:0000259" key="6">
    <source>
        <dbReference type="PROSITE" id="PS51309"/>
    </source>
</evidence>
<dbReference type="InterPro" id="IPR000504">
    <property type="entry name" value="RRM_dom"/>
</dbReference>
<evidence type="ECO:0000256" key="1">
    <source>
        <dbReference type="ARBA" id="ARBA00008557"/>
    </source>
</evidence>
<evidence type="ECO:0000256" key="3">
    <source>
        <dbReference type="PROSITE-ProRule" id="PRU00176"/>
    </source>
</evidence>
<dbReference type="OrthoDB" id="19742at2759"/>
<keyword evidence="8" id="KW-1185">Reference proteome</keyword>
<comment type="similarity">
    <text evidence="1">Belongs to the polyadenylate-binding protein type-1 family.</text>
</comment>
<dbReference type="SMART" id="SM00517">
    <property type="entry name" value="PolyA"/>
    <property type="match status" value="1"/>
</dbReference>
<dbReference type="Pfam" id="PF00658">
    <property type="entry name" value="MLLE"/>
    <property type="match status" value="1"/>
</dbReference>
<evidence type="ECO:0000256" key="4">
    <source>
        <dbReference type="SAM" id="MobiDB-lite"/>
    </source>
</evidence>
<feature type="compositionally biased region" description="Low complexity" evidence="4">
    <location>
        <begin position="61"/>
        <end position="74"/>
    </location>
</feature>
<dbReference type="SUPFAM" id="SSF54928">
    <property type="entry name" value="RNA-binding domain, RBD"/>
    <property type="match status" value="1"/>
</dbReference>
<dbReference type="Proteomes" id="UP000673691">
    <property type="component" value="Unassembled WGS sequence"/>
</dbReference>
<dbReference type="PROSITE" id="PS50102">
    <property type="entry name" value="RRM"/>
    <property type="match status" value="1"/>
</dbReference>
<dbReference type="Gene3D" id="1.10.1900.10">
    <property type="entry name" value="c-terminal domain of poly(a) binding protein"/>
    <property type="match status" value="1"/>
</dbReference>
<evidence type="ECO:0000313" key="7">
    <source>
        <dbReference type="EMBL" id="KAG5460822.1"/>
    </source>
</evidence>
<feature type="domain" description="RRM" evidence="5">
    <location>
        <begin position="1"/>
        <end position="53"/>
    </location>
</feature>
<dbReference type="Pfam" id="PF00076">
    <property type="entry name" value="RRM_1"/>
    <property type="match status" value="1"/>
</dbReference>
<proteinExistence type="inferred from homology"/>
<dbReference type="InterPro" id="IPR052462">
    <property type="entry name" value="SLIRP/GR-RBP-like"/>
</dbReference>
<dbReference type="EMBL" id="JAEFCI010004658">
    <property type="protein sequence ID" value="KAG5460822.1"/>
    <property type="molecule type" value="Genomic_DNA"/>
</dbReference>
<protein>
    <submittedName>
        <fullName evidence="7">PABPC4 protein variant</fullName>
    </submittedName>
</protein>